<dbReference type="AlphaFoldDB" id="A0A2U2MTY1"/>
<keyword evidence="1" id="KW-0812">Transmembrane</keyword>
<keyword evidence="1" id="KW-0472">Membrane</keyword>
<dbReference type="Proteomes" id="UP000245753">
    <property type="component" value="Unassembled WGS sequence"/>
</dbReference>
<name>A0A2U2MTY1_9BIFI</name>
<reference evidence="2 3" key="1">
    <citation type="journal article" date="2018" name="Int. J. Syst. Evol. Microbiol.">
        <title>Bifidobacterium catulorum sp. nov., a novel taxon from the faeces of the baby common marmoset (Callithrix jacchus).</title>
        <authorList>
            <person name="Modesto M."/>
            <person name="Michelini S."/>
            <person name="Oki K."/>
            <person name="Biavati B."/>
            <person name="Watanabe K."/>
            <person name="Mattarelli P."/>
        </authorList>
    </citation>
    <scope>NUCLEOTIDE SEQUENCE [LARGE SCALE GENOMIC DNA]</scope>
    <source>
        <strain evidence="2 3">MRM 8.19</strain>
    </source>
</reference>
<sequence>MVVTMPSCRCVDGPAVGDPVVFVVFVEFVAIVLVALTVPIVPIVLVALAIIPMPGVFRALSILFASPVSEVARKFHRR</sequence>
<evidence type="ECO:0000256" key="1">
    <source>
        <dbReference type="SAM" id="Phobius"/>
    </source>
</evidence>
<dbReference type="EMBL" id="QFFN01000004">
    <property type="protein sequence ID" value="PWG60307.1"/>
    <property type="molecule type" value="Genomic_DNA"/>
</dbReference>
<feature type="transmembrane region" description="Helical" evidence="1">
    <location>
        <begin position="20"/>
        <end position="51"/>
    </location>
</feature>
<evidence type="ECO:0000313" key="2">
    <source>
        <dbReference type="EMBL" id="PWG60307.1"/>
    </source>
</evidence>
<keyword evidence="3" id="KW-1185">Reference proteome</keyword>
<evidence type="ECO:0000313" key="3">
    <source>
        <dbReference type="Proteomes" id="UP000245753"/>
    </source>
</evidence>
<keyword evidence="1" id="KW-1133">Transmembrane helix</keyword>
<proteinExistence type="predicted"/>
<comment type="caution">
    <text evidence="2">The sequence shown here is derived from an EMBL/GenBank/DDBJ whole genome shotgun (WGS) entry which is preliminary data.</text>
</comment>
<gene>
    <name evidence="2" type="ORF">DF200_02720</name>
</gene>
<organism evidence="2 3">
    <name type="scientific">Bifidobacterium catulorum</name>
    <dbReference type="NCBI Taxonomy" id="1630173"/>
    <lineage>
        <taxon>Bacteria</taxon>
        <taxon>Bacillati</taxon>
        <taxon>Actinomycetota</taxon>
        <taxon>Actinomycetes</taxon>
        <taxon>Bifidobacteriales</taxon>
        <taxon>Bifidobacteriaceae</taxon>
        <taxon>Bifidobacterium</taxon>
    </lineage>
</organism>
<protein>
    <submittedName>
        <fullName evidence="2">Uncharacterized protein</fullName>
    </submittedName>
</protein>
<accession>A0A2U2MTY1</accession>